<organism evidence="1 2">
    <name type="scientific">Seinonella peptonophila</name>
    <dbReference type="NCBI Taxonomy" id="112248"/>
    <lineage>
        <taxon>Bacteria</taxon>
        <taxon>Bacillati</taxon>
        <taxon>Bacillota</taxon>
        <taxon>Bacilli</taxon>
        <taxon>Bacillales</taxon>
        <taxon>Thermoactinomycetaceae</taxon>
        <taxon>Seinonella</taxon>
    </lineage>
</organism>
<accession>A0A1M5BMG8</accession>
<dbReference type="InterPro" id="IPR019117">
    <property type="entry name" value="CRISPR-assoc_protein_Cmr3"/>
</dbReference>
<dbReference type="Pfam" id="PF09700">
    <property type="entry name" value="Cas_Cmr3"/>
    <property type="match status" value="1"/>
</dbReference>
<gene>
    <name evidence="1" type="ORF">SAMN05444392_1274</name>
</gene>
<keyword evidence="2" id="KW-1185">Reference proteome</keyword>
<proteinExistence type="predicted"/>
<evidence type="ECO:0000313" key="2">
    <source>
        <dbReference type="Proteomes" id="UP000184476"/>
    </source>
</evidence>
<evidence type="ECO:0000313" key="1">
    <source>
        <dbReference type="EMBL" id="SHF43698.1"/>
    </source>
</evidence>
<dbReference type="OrthoDB" id="6162707at2"/>
<dbReference type="AlphaFoldDB" id="A0A1M5BMG8"/>
<dbReference type="RefSeq" id="WP_073158732.1">
    <property type="nucleotide sequence ID" value="NZ_FQVL01000027.1"/>
</dbReference>
<protein>
    <submittedName>
        <fullName evidence="1">CRISPR-associated protein Cmr3</fullName>
    </submittedName>
</protein>
<dbReference type="Proteomes" id="UP000184476">
    <property type="component" value="Unassembled WGS sequence"/>
</dbReference>
<sequence>MQTWTFRAIDSWFFRDGTPFHSGETAGLHHRSMFPPPISAIQGAIRTTLARSRGWTERDKTDIYWPKELGDYESLGELSFRGPYLRWRNERLYPIPLTLIGDRKRVNHRLIPSYSTVSCDMGNVRLVEIPDRKKGKLLTGWVNKEGMQQILAGGFLKESQIYLPSELYQSEFRIGLQRDNHTLQANEGYLYSSVHVRPYLEVRIEVEVTGIPSDWKVANNQLIPFGGEGRFADVEVTESKTERIVMPLDRLENSDPVRFYMSLLTPGVFADVKKTIERGPLADLSCVSGSISRVVSQGSWDQKHNMPRKNLLMIPAGSTWFYETDQHMLETIQTLHHSKIGNRTEYGYGEIAIGRWTAKK</sequence>
<name>A0A1M5BMG8_9BACL</name>
<reference evidence="1 2" key="1">
    <citation type="submission" date="2016-11" db="EMBL/GenBank/DDBJ databases">
        <authorList>
            <person name="Jaros S."/>
            <person name="Januszkiewicz K."/>
            <person name="Wedrychowicz H."/>
        </authorList>
    </citation>
    <scope>NUCLEOTIDE SEQUENCE [LARGE SCALE GENOMIC DNA]</scope>
    <source>
        <strain evidence="1 2">DSM 44666</strain>
    </source>
</reference>
<dbReference type="EMBL" id="FQVL01000027">
    <property type="protein sequence ID" value="SHF43698.1"/>
    <property type="molecule type" value="Genomic_DNA"/>
</dbReference>
<dbReference type="Gene3D" id="2.60.40.4350">
    <property type="match status" value="1"/>
</dbReference>
<dbReference type="STRING" id="112248.SAMN05444392_1274"/>
<dbReference type="Gene3D" id="3.30.70.2940">
    <property type="match status" value="1"/>
</dbReference>